<dbReference type="AlphaFoldDB" id="A0A0T5VIZ0"/>
<dbReference type="GO" id="GO:0016757">
    <property type="term" value="F:glycosyltransferase activity"/>
    <property type="evidence" value="ECO:0007669"/>
    <property type="project" value="InterPro"/>
</dbReference>
<evidence type="ECO:0000259" key="1">
    <source>
        <dbReference type="Pfam" id="PF00534"/>
    </source>
</evidence>
<reference evidence="2 3" key="1">
    <citation type="submission" date="2015-11" db="EMBL/GenBank/DDBJ databases">
        <title>Sequence of Pedobacter ginsenosidimutans.</title>
        <authorList>
            <person name="Carson E."/>
            <person name="Keyser V."/>
            <person name="Newman J."/>
            <person name="Miller J."/>
        </authorList>
    </citation>
    <scope>NUCLEOTIDE SEQUENCE [LARGE SCALE GENOMIC DNA]</scope>
    <source>
        <strain evidence="2 3">KACC 14530</strain>
    </source>
</reference>
<dbReference type="PANTHER" id="PTHR12526">
    <property type="entry name" value="GLYCOSYLTRANSFERASE"/>
    <property type="match status" value="1"/>
</dbReference>
<dbReference type="InterPro" id="IPR001296">
    <property type="entry name" value="Glyco_trans_1"/>
</dbReference>
<dbReference type="Pfam" id="PF00534">
    <property type="entry name" value="Glycos_transf_1"/>
    <property type="match status" value="1"/>
</dbReference>
<dbReference type="PANTHER" id="PTHR12526:SF630">
    <property type="entry name" value="GLYCOSYLTRANSFERASE"/>
    <property type="match status" value="1"/>
</dbReference>
<gene>
    <name evidence="2" type="ORF">ASU31_23740</name>
</gene>
<feature type="domain" description="Glycosyl transferase family 1" evidence="1">
    <location>
        <begin position="202"/>
        <end position="342"/>
    </location>
</feature>
<dbReference type="Gene3D" id="3.40.50.2000">
    <property type="entry name" value="Glycogen Phosphorylase B"/>
    <property type="match status" value="2"/>
</dbReference>
<name>A0A0T5VIZ0_9SPHI</name>
<dbReference type="Proteomes" id="UP000051950">
    <property type="component" value="Unassembled WGS sequence"/>
</dbReference>
<accession>A0A0T5VIZ0</accession>
<proteinExistence type="predicted"/>
<evidence type="ECO:0000313" key="2">
    <source>
        <dbReference type="EMBL" id="KRT13567.1"/>
    </source>
</evidence>
<organism evidence="2 3">
    <name type="scientific">Pedobacter ginsenosidimutans</name>
    <dbReference type="NCBI Taxonomy" id="687842"/>
    <lineage>
        <taxon>Bacteria</taxon>
        <taxon>Pseudomonadati</taxon>
        <taxon>Bacteroidota</taxon>
        <taxon>Sphingobacteriia</taxon>
        <taxon>Sphingobacteriales</taxon>
        <taxon>Sphingobacteriaceae</taxon>
        <taxon>Pedobacter</taxon>
    </lineage>
</organism>
<dbReference type="STRING" id="687842.ASU31_23740"/>
<evidence type="ECO:0000313" key="3">
    <source>
        <dbReference type="Proteomes" id="UP000051950"/>
    </source>
</evidence>
<sequence>MFEILKKDKSPFEMNTAAQRMIFISLTDAPNGAENVLLMMATAVNGEMYFLKKHAFTGLKISERIPKRYLSKKTIFLGFVKLIPLLRKYKKHDVVMSTHPYLNAFLGFLKRIGYLRSKLIVRECTSVFTRFTGIKKRIYQIIYRMGYPAVDLVVCQTALMKIQLIDHNRFLSKKNILVQPNPIDFNKIIAKSAQPLINGDAKLDFICSAGRLIPEKGFSILIKAFKLIQQEHPKLKLLVLGEGKERASLINIIQENDLSDSVFLKGQIDNPAPYFKQAKLCVVSSIKEGFPNVLLEMMSVNSAVVSTLCAGGISEIPAIAKVEVNNVEALADAMGKKLKQNQPQNSETAMQYLYGRRPEIFAQSILNALQQHN</sequence>
<dbReference type="EMBL" id="LMZQ01000039">
    <property type="protein sequence ID" value="KRT13567.1"/>
    <property type="molecule type" value="Genomic_DNA"/>
</dbReference>
<keyword evidence="3" id="KW-1185">Reference proteome</keyword>
<dbReference type="CDD" id="cd03811">
    <property type="entry name" value="GT4_GT28_WabH-like"/>
    <property type="match status" value="1"/>
</dbReference>
<dbReference type="SUPFAM" id="SSF53756">
    <property type="entry name" value="UDP-Glycosyltransferase/glycogen phosphorylase"/>
    <property type="match status" value="1"/>
</dbReference>
<comment type="caution">
    <text evidence="2">The sequence shown here is derived from an EMBL/GenBank/DDBJ whole genome shotgun (WGS) entry which is preliminary data.</text>
</comment>
<protein>
    <recommendedName>
        <fullName evidence="1">Glycosyl transferase family 1 domain-containing protein</fullName>
    </recommendedName>
</protein>